<organism evidence="2 3">
    <name type="scientific">Podospora fimiseda</name>
    <dbReference type="NCBI Taxonomy" id="252190"/>
    <lineage>
        <taxon>Eukaryota</taxon>
        <taxon>Fungi</taxon>
        <taxon>Dikarya</taxon>
        <taxon>Ascomycota</taxon>
        <taxon>Pezizomycotina</taxon>
        <taxon>Sordariomycetes</taxon>
        <taxon>Sordariomycetidae</taxon>
        <taxon>Sordariales</taxon>
        <taxon>Podosporaceae</taxon>
        <taxon>Podospora</taxon>
    </lineage>
</organism>
<feature type="transmembrane region" description="Helical" evidence="1">
    <location>
        <begin position="462"/>
        <end position="483"/>
    </location>
</feature>
<dbReference type="Proteomes" id="UP001301958">
    <property type="component" value="Unassembled WGS sequence"/>
</dbReference>
<comment type="caution">
    <text evidence="2">The sequence shown here is derived from an EMBL/GenBank/DDBJ whole genome shotgun (WGS) entry which is preliminary data.</text>
</comment>
<proteinExistence type="predicted"/>
<evidence type="ECO:0000256" key="1">
    <source>
        <dbReference type="SAM" id="Phobius"/>
    </source>
</evidence>
<protein>
    <submittedName>
        <fullName evidence="2">Uncharacterized protein</fullName>
    </submittedName>
</protein>
<feature type="transmembrane region" description="Helical" evidence="1">
    <location>
        <begin position="252"/>
        <end position="271"/>
    </location>
</feature>
<dbReference type="AlphaFoldDB" id="A0AAN7BJ85"/>
<feature type="transmembrane region" description="Helical" evidence="1">
    <location>
        <begin position="427"/>
        <end position="450"/>
    </location>
</feature>
<keyword evidence="1" id="KW-0812">Transmembrane</keyword>
<feature type="transmembrane region" description="Helical" evidence="1">
    <location>
        <begin position="218"/>
        <end position="240"/>
    </location>
</feature>
<name>A0AAN7BJ85_9PEZI</name>
<feature type="transmembrane region" description="Helical" evidence="1">
    <location>
        <begin position="520"/>
        <end position="541"/>
    </location>
</feature>
<reference evidence="2" key="2">
    <citation type="submission" date="2023-05" db="EMBL/GenBank/DDBJ databases">
        <authorList>
            <consortium name="Lawrence Berkeley National Laboratory"/>
            <person name="Steindorff A."/>
            <person name="Hensen N."/>
            <person name="Bonometti L."/>
            <person name="Westerberg I."/>
            <person name="Brannstrom I.O."/>
            <person name="Guillou S."/>
            <person name="Cros-Aarteil S."/>
            <person name="Calhoun S."/>
            <person name="Haridas S."/>
            <person name="Kuo A."/>
            <person name="Mondo S."/>
            <person name="Pangilinan J."/>
            <person name="Riley R."/>
            <person name="Labutti K."/>
            <person name="Andreopoulos B."/>
            <person name="Lipzen A."/>
            <person name="Chen C."/>
            <person name="Yanf M."/>
            <person name="Daum C."/>
            <person name="Ng V."/>
            <person name="Clum A."/>
            <person name="Ohm R."/>
            <person name="Martin F."/>
            <person name="Silar P."/>
            <person name="Natvig D."/>
            <person name="Lalanne C."/>
            <person name="Gautier V."/>
            <person name="Ament-Velasquez S.L."/>
            <person name="Kruys A."/>
            <person name="Hutchinson M.I."/>
            <person name="Powell A.J."/>
            <person name="Barry K."/>
            <person name="Miller A.N."/>
            <person name="Grigoriev I.V."/>
            <person name="Debuchy R."/>
            <person name="Gladieux P."/>
            <person name="Thoren M.H."/>
            <person name="Johannesson H."/>
        </authorList>
    </citation>
    <scope>NUCLEOTIDE SEQUENCE</scope>
    <source>
        <strain evidence="2">CBS 990.96</strain>
    </source>
</reference>
<feature type="transmembrane region" description="Helical" evidence="1">
    <location>
        <begin position="75"/>
        <end position="94"/>
    </location>
</feature>
<keyword evidence="1" id="KW-1133">Transmembrane helix</keyword>
<evidence type="ECO:0000313" key="3">
    <source>
        <dbReference type="Proteomes" id="UP001301958"/>
    </source>
</evidence>
<gene>
    <name evidence="2" type="ORF">QBC38DRAFT_458481</name>
</gene>
<keyword evidence="1" id="KW-0472">Membrane</keyword>
<evidence type="ECO:0000313" key="2">
    <source>
        <dbReference type="EMBL" id="KAK4224264.1"/>
    </source>
</evidence>
<feature type="transmembrane region" description="Helical" evidence="1">
    <location>
        <begin position="399"/>
        <end position="421"/>
    </location>
</feature>
<dbReference type="EMBL" id="MU865398">
    <property type="protein sequence ID" value="KAK4224264.1"/>
    <property type="molecule type" value="Genomic_DNA"/>
</dbReference>
<accession>A0AAN7BJ85</accession>
<sequence length="576" mass="64945">MVRNSYECFNLFYAIKNGTAEFEGVTNETLWSTGWEWTGPIARLKSHVPRDTITAMTYQGCLKLCGAESELNTPAAALILITTWIFPLSIIFSLPYDSLHEMKLWGTLGSVSNWLGSPQTAMTAATFNFDQIRDCHRRAGRGLSEDTYYILSCFNQFLLPKQSDSSELDGKFVATLIYGLFRPLRDGNLNQKNLDIEYTRQLVGLLASQLRILRRRGVIPMMLSLGTFLVAAIISVYLAFGDAGEGPDSTSLTFGLVYCWVPMLVICTIIDRNPVSSDRTRELMSRWLFNVEAVRQWKIGGAQDNTQPVWWRGTRGPNTNGQQQEILLDDDMPDKFKVGEFIGQGRQMHYCGLTSAVLSCSPVEPEKINDNNIAEPLGQYERLATRVLKRLKGRRPREWWISAFFSFFLVMTPLFMAFLTAFVSPTAGIGCWSGSILMFAILSSVNWVVSLCNASPGLKMRIFCYLVNLVAILFLLFFTGLVLSGATNNCYCNTTWFAYPTSGGYMTFDSSRFVRDNYNVKIPCICAAACGFTVTLGFFFFEAGWWLKCKHLWKTNERDKAISASSPVQLDTFWLQ</sequence>
<reference evidence="2" key="1">
    <citation type="journal article" date="2023" name="Mol. Phylogenet. Evol.">
        <title>Genome-scale phylogeny and comparative genomics of the fungal order Sordariales.</title>
        <authorList>
            <person name="Hensen N."/>
            <person name="Bonometti L."/>
            <person name="Westerberg I."/>
            <person name="Brannstrom I.O."/>
            <person name="Guillou S."/>
            <person name="Cros-Aarteil S."/>
            <person name="Calhoun S."/>
            <person name="Haridas S."/>
            <person name="Kuo A."/>
            <person name="Mondo S."/>
            <person name="Pangilinan J."/>
            <person name="Riley R."/>
            <person name="LaButti K."/>
            <person name="Andreopoulos B."/>
            <person name="Lipzen A."/>
            <person name="Chen C."/>
            <person name="Yan M."/>
            <person name="Daum C."/>
            <person name="Ng V."/>
            <person name="Clum A."/>
            <person name="Steindorff A."/>
            <person name="Ohm R.A."/>
            <person name="Martin F."/>
            <person name="Silar P."/>
            <person name="Natvig D.O."/>
            <person name="Lalanne C."/>
            <person name="Gautier V."/>
            <person name="Ament-Velasquez S.L."/>
            <person name="Kruys A."/>
            <person name="Hutchinson M.I."/>
            <person name="Powell A.J."/>
            <person name="Barry K."/>
            <person name="Miller A.N."/>
            <person name="Grigoriev I.V."/>
            <person name="Debuchy R."/>
            <person name="Gladieux P."/>
            <person name="Hiltunen Thoren M."/>
            <person name="Johannesson H."/>
        </authorList>
    </citation>
    <scope>NUCLEOTIDE SEQUENCE</scope>
    <source>
        <strain evidence="2">CBS 990.96</strain>
    </source>
</reference>
<keyword evidence="3" id="KW-1185">Reference proteome</keyword>